<protein>
    <submittedName>
        <fullName evidence="8">SARP family transcriptional regulator</fullName>
    </submittedName>
</protein>
<dbReference type="Proteomes" id="UP000578686">
    <property type="component" value="Unassembled WGS sequence"/>
</dbReference>
<evidence type="ECO:0000259" key="7">
    <source>
        <dbReference type="PROSITE" id="PS51755"/>
    </source>
</evidence>
<keyword evidence="9" id="KW-1185">Reference proteome</keyword>
<dbReference type="InterPro" id="IPR001867">
    <property type="entry name" value="OmpR/PhoB-type_DNA-bd"/>
</dbReference>
<gene>
    <name evidence="8" type="ORF">HCN56_06965</name>
</gene>
<dbReference type="SMART" id="SM01043">
    <property type="entry name" value="BTAD"/>
    <property type="match status" value="1"/>
</dbReference>
<dbReference type="Gene3D" id="1.10.10.10">
    <property type="entry name" value="Winged helix-like DNA-binding domain superfamily/Winged helix DNA-binding domain"/>
    <property type="match status" value="1"/>
</dbReference>
<dbReference type="Pfam" id="PF00486">
    <property type="entry name" value="Trans_reg_C"/>
    <property type="match status" value="1"/>
</dbReference>
<accession>A0A7X6CZB4</accession>
<dbReference type="InterPro" id="IPR051677">
    <property type="entry name" value="AfsR-DnrI-RedD_regulator"/>
</dbReference>
<evidence type="ECO:0000256" key="2">
    <source>
        <dbReference type="ARBA" id="ARBA00023012"/>
    </source>
</evidence>
<dbReference type="GO" id="GO:0006355">
    <property type="term" value="P:regulation of DNA-templated transcription"/>
    <property type="evidence" value="ECO:0007669"/>
    <property type="project" value="InterPro"/>
</dbReference>
<evidence type="ECO:0000313" key="9">
    <source>
        <dbReference type="Proteomes" id="UP000578686"/>
    </source>
</evidence>
<name>A0A7X6CZB4_9ACTN</name>
<dbReference type="AlphaFoldDB" id="A0A7X6CZB4"/>
<dbReference type="GO" id="GO:0003677">
    <property type="term" value="F:DNA binding"/>
    <property type="evidence" value="ECO:0007669"/>
    <property type="project" value="UniProtKB-UniRule"/>
</dbReference>
<evidence type="ECO:0000256" key="5">
    <source>
        <dbReference type="ARBA" id="ARBA00023163"/>
    </source>
</evidence>
<comment type="similarity">
    <text evidence="1">Belongs to the AfsR/DnrI/RedD regulatory family.</text>
</comment>
<dbReference type="SUPFAM" id="SSF46894">
    <property type="entry name" value="C-terminal effector domain of the bipartite response regulators"/>
    <property type="match status" value="1"/>
</dbReference>
<dbReference type="RefSeq" id="WP_209312444.1">
    <property type="nucleotide sequence ID" value="NZ_JAAVJD010000033.1"/>
</dbReference>
<dbReference type="Pfam" id="PF03704">
    <property type="entry name" value="BTAD"/>
    <property type="match status" value="1"/>
</dbReference>
<dbReference type="GO" id="GO:0000160">
    <property type="term" value="P:phosphorelay signal transduction system"/>
    <property type="evidence" value="ECO:0007669"/>
    <property type="project" value="UniProtKB-KW"/>
</dbReference>
<dbReference type="SUPFAM" id="SSF48452">
    <property type="entry name" value="TPR-like"/>
    <property type="match status" value="1"/>
</dbReference>
<evidence type="ECO:0000256" key="3">
    <source>
        <dbReference type="ARBA" id="ARBA00023015"/>
    </source>
</evidence>
<keyword evidence="3" id="KW-0805">Transcription regulation</keyword>
<keyword evidence="5" id="KW-0804">Transcription</keyword>
<organism evidence="8 9">
    <name type="scientific">Streptomyces lonarensis</name>
    <dbReference type="NCBI Taxonomy" id="700599"/>
    <lineage>
        <taxon>Bacteria</taxon>
        <taxon>Bacillati</taxon>
        <taxon>Actinomycetota</taxon>
        <taxon>Actinomycetes</taxon>
        <taxon>Kitasatosporales</taxon>
        <taxon>Streptomycetaceae</taxon>
        <taxon>Streptomyces</taxon>
    </lineage>
</organism>
<keyword evidence="2" id="KW-0902">Two-component regulatory system</keyword>
<dbReference type="EMBL" id="JAAVJD010000033">
    <property type="protein sequence ID" value="NJQ05322.1"/>
    <property type="molecule type" value="Genomic_DNA"/>
</dbReference>
<feature type="domain" description="OmpR/PhoB-type" evidence="7">
    <location>
        <begin position="1"/>
        <end position="100"/>
    </location>
</feature>
<feature type="non-terminal residue" evidence="8">
    <location>
        <position position="363"/>
    </location>
</feature>
<sequence length="363" mass="38863">MPVSFGVLGPVIAQAADGAPLALRGPRHRAVLARLVVARRHVVPVDRLVADLWGEEPPADGAGAVRTFVAALRRALEPDRPPRARPQLLVTEGPGYALRPAPEAVDAWRFEAALAADPHGEAPPATAARLSAALGLWRGPALAELGDAAWVRAERGRLTELRLHAVERLAAAHLAAGAAERAAADLDAHVTAQPWREEGWRLLALSLYRVGRQGDALAVVRRARTTLRDDLGLDPGPRLRRLEEDVLRQAPHLDPDRADPADQVWESARAAYDTEVRAGSRARLESTAGLVRDLAVTGGGGLAQARRHRLAAVQAAERLGDPELTARVIGVHDVPAVWTRSDDEQQAAATVAAARRTLDRLPP</sequence>
<comment type="caution">
    <text evidence="8">The sequence shown here is derived from an EMBL/GenBank/DDBJ whole genome shotgun (WGS) entry which is preliminary data.</text>
</comment>
<dbReference type="CDD" id="cd15831">
    <property type="entry name" value="BTAD"/>
    <property type="match status" value="1"/>
</dbReference>
<feature type="DNA-binding region" description="OmpR/PhoB-type" evidence="6">
    <location>
        <begin position="1"/>
        <end position="100"/>
    </location>
</feature>
<dbReference type="PANTHER" id="PTHR35807">
    <property type="entry name" value="TRANSCRIPTIONAL REGULATOR REDD-RELATED"/>
    <property type="match status" value="1"/>
</dbReference>
<dbReference type="PANTHER" id="PTHR35807:SF1">
    <property type="entry name" value="TRANSCRIPTIONAL REGULATOR REDD"/>
    <property type="match status" value="1"/>
</dbReference>
<dbReference type="InterPro" id="IPR011990">
    <property type="entry name" value="TPR-like_helical_dom_sf"/>
</dbReference>
<proteinExistence type="inferred from homology"/>
<dbReference type="InterPro" id="IPR036388">
    <property type="entry name" value="WH-like_DNA-bd_sf"/>
</dbReference>
<reference evidence="8 9" key="1">
    <citation type="submission" date="2020-03" db="EMBL/GenBank/DDBJ databases">
        <title>Draft genome of Streptomyces sp. ventii, isolated from the Axial Seamount in the Pacific Ocean, and resequencing of the two type strains Streptomyces lonarensis strain NCL 716 and Streptomyces bohaiensis strain 11A07.</title>
        <authorList>
            <person name="Loughran R.M."/>
            <person name="Pfannmuller K.M."/>
            <person name="Wasson B.J."/>
            <person name="Deadmond M.C."/>
            <person name="Paddock B.E."/>
            <person name="Koyack M.J."/>
            <person name="Gallegos D.A."/>
            <person name="Mitchell E.A."/>
            <person name="Ushijima B."/>
            <person name="Saw J.H."/>
            <person name="Mcphail K.L."/>
            <person name="Videau P."/>
        </authorList>
    </citation>
    <scope>NUCLEOTIDE SEQUENCE [LARGE SCALE GENOMIC DNA]</scope>
    <source>
        <strain evidence="8 9">NCL716</strain>
    </source>
</reference>
<evidence type="ECO:0000256" key="4">
    <source>
        <dbReference type="ARBA" id="ARBA00023125"/>
    </source>
</evidence>
<evidence type="ECO:0000256" key="6">
    <source>
        <dbReference type="PROSITE-ProRule" id="PRU01091"/>
    </source>
</evidence>
<dbReference type="InterPro" id="IPR005158">
    <property type="entry name" value="BTAD"/>
</dbReference>
<keyword evidence="4 6" id="KW-0238">DNA-binding</keyword>
<dbReference type="InterPro" id="IPR016032">
    <property type="entry name" value="Sig_transdc_resp-reg_C-effctor"/>
</dbReference>
<dbReference type="SMART" id="SM00862">
    <property type="entry name" value="Trans_reg_C"/>
    <property type="match status" value="1"/>
</dbReference>
<evidence type="ECO:0000313" key="8">
    <source>
        <dbReference type="EMBL" id="NJQ05322.1"/>
    </source>
</evidence>
<dbReference type="PROSITE" id="PS51755">
    <property type="entry name" value="OMPR_PHOB"/>
    <property type="match status" value="1"/>
</dbReference>
<dbReference type="Gene3D" id="1.25.40.10">
    <property type="entry name" value="Tetratricopeptide repeat domain"/>
    <property type="match status" value="1"/>
</dbReference>
<evidence type="ECO:0000256" key="1">
    <source>
        <dbReference type="ARBA" id="ARBA00005820"/>
    </source>
</evidence>